<dbReference type="Gene3D" id="1.20.120.1910">
    <property type="entry name" value="Cysteine-tRNA ligase, C-terminal anti-codon recognition domain"/>
    <property type="match status" value="1"/>
</dbReference>
<evidence type="ECO:0000313" key="15">
    <source>
        <dbReference type="EMBL" id="CAA9211338.1"/>
    </source>
</evidence>
<reference evidence="15" key="1">
    <citation type="submission" date="2020-02" db="EMBL/GenBank/DDBJ databases">
        <authorList>
            <person name="Meier V. D."/>
        </authorList>
    </citation>
    <scope>NUCLEOTIDE SEQUENCE</scope>
    <source>
        <strain evidence="15">AVDCRST_MAG42</strain>
    </source>
</reference>
<feature type="binding site" evidence="13">
    <location>
        <position position="242"/>
    </location>
    <ligand>
        <name>Zn(2+)</name>
        <dbReference type="ChEBI" id="CHEBI:29105"/>
    </ligand>
</feature>
<evidence type="ECO:0000256" key="8">
    <source>
        <dbReference type="ARBA" id="ARBA00022833"/>
    </source>
</evidence>
<dbReference type="SMART" id="SM00840">
    <property type="entry name" value="DALR_2"/>
    <property type="match status" value="1"/>
</dbReference>
<dbReference type="EMBL" id="CADCTA010000002">
    <property type="protein sequence ID" value="CAA9211338.1"/>
    <property type="molecule type" value="Genomic_DNA"/>
</dbReference>
<keyword evidence="11 13" id="KW-0030">Aminoacyl-tRNA synthetase</keyword>
<feature type="binding site" evidence="13">
    <location>
        <position position="246"/>
    </location>
    <ligand>
        <name>Zn(2+)</name>
        <dbReference type="ChEBI" id="CHEBI:29105"/>
    </ligand>
</feature>
<keyword evidence="9 13" id="KW-0067">ATP-binding</keyword>
<dbReference type="CDD" id="cd00672">
    <property type="entry name" value="CysRS_core"/>
    <property type="match status" value="1"/>
</dbReference>
<evidence type="ECO:0000256" key="2">
    <source>
        <dbReference type="ARBA" id="ARBA00005594"/>
    </source>
</evidence>
<feature type="binding site" evidence="13">
    <location>
        <position position="277"/>
    </location>
    <ligand>
        <name>ATP</name>
        <dbReference type="ChEBI" id="CHEBI:30616"/>
    </ligand>
</feature>
<dbReference type="Pfam" id="PF09190">
    <property type="entry name" value="DALR_2"/>
    <property type="match status" value="1"/>
</dbReference>
<name>A0A6J4H4R3_9BACT</name>
<feature type="binding site" evidence="13">
    <location>
        <position position="217"/>
    </location>
    <ligand>
        <name>Zn(2+)</name>
        <dbReference type="ChEBI" id="CHEBI:29105"/>
    </ligand>
</feature>
<dbReference type="InterPro" id="IPR015273">
    <property type="entry name" value="Cys-tRNA-synt_Ia_DALR"/>
</dbReference>
<comment type="cofactor">
    <cofactor evidence="13">
        <name>Zn(2+)</name>
        <dbReference type="ChEBI" id="CHEBI:29105"/>
    </cofactor>
    <text evidence="13">Binds 1 zinc ion per subunit.</text>
</comment>
<dbReference type="GO" id="GO:0005524">
    <property type="term" value="F:ATP binding"/>
    <property type="evidence" value="ECO:0007669"/>
    <property type="project" value="UniProtKB-UniRule"/>
</dbReference>
<dbReference type="NCBIfam" id="TIGR00435">
    <property type="entry name" value="cysS"/>
    <property type="match status" value="1"/>
</dbReference>
<evidence type="ECO:0000256" key="5">
    <source>
        <dbReference type="ARBA" id="ARBA00022598"/>
    </source>
</evidence>
<comment type="subunit">
    <text evidence="3 13">Monomer.</text>
</comment>
<evidence type="ECO:0000259" key="14">
    <source>
        <dbReference type="SMART" id="SM00840"/>
    </source>
</evidence>
<comment type="catalytic activity">
    <reaction evidence="12 13">
        <text>tRNA(Cys) + L-cysteine + ATP = L-cysteinyl-tRNA(Cys) + AMP + diphosphate</text>
        <dbReference type="Rhea" id="RHEA:17773"/>
        <dbReference type="Rhea" id="RHEA-COMP:9661"/>
        <dbReference type="Rhea" id="RHEA-COMP:9679"/>
        <dbReference type="ChEBI" id="CHEBI:30616"/>
        <dbReference type="ChEBI" id="CHEBI:33019"/>
        <dbReference type="ChEBI" id="CHEBI:35235"/>
        <dbReference type="ChEBI" id="CHEBI:78442"/>
        <dbReference type="ChEBI" id="CHEBI:78517"/>
        <dbReference type="ChEBI" id="CHEBI:456215"/>
        <dbReference type="EC" id="6.1.1.16"/>
    </reaction>
</comment>
<dbReference type="Gene3D" id="3.40.50.620">
    <property type="entry name" value="HUPs"/>
    <property type="match status" value="1"/>
</dbReference>
<evidence type="ECO:0000256" key="4">
    <source>
        <dbReference type="ARBA" id="ARBA00022490"/>
    </source>
</evidence>
<accession>A0A6J4H4R3</accession>
<dbReference type="GO" id="GO:0005829">
    <property type="term" value="C:cytosol"/>
    <property type="evidence" value="ECO:0007669"/>
    <property type="project" value="TreeGrafter"/>
</dbReference>
<keyword evidence="8 13" id="KW-0862">Zinc</keyword>
<dbReference type="Pfam" id="PF23493">
    <property type="entry name" value="CysS_C"/>
    <property type="match status" value="1"/>
</dbReference>
<dbReference type="GO" id="GO:0006423">
    <property type="term" value="P:cysteinyl-tRNA aminoacylation"/>
    <property type="evidence" value="ECO:0007669"/>
    <property type="project" value="UniProtKB-UniRule"/>
</dbReference>
<dbReference type="FunFam" id="3.40.50.620:FF:000130">
    <property type="entry name" value="Cysteine--tRNA ligase"/>
    <property type="match status" value="1"/>
</dbReference>
<keyword evidence="6 13" id="KW-0479">Metal-binding</keyword>
<evidence type="ECO:0000256" key="6">
    <source>
        <dbReference type="ARBA" id="ARBA00022723"/>
    </source>
</evidence>
<keyword evidence="7 13" id="KW-0547">Nucleotide-binding</keyword>
<comment type="similarity">
    <text evidence="2 13">Belongs to the class-I aminoacyl-tRNA synthetase family.</text>
</comment>
<dbReference type="SUPFAM" id="SSF52374">
    <property type="entry name" value="Nucleotidylyl transferase"/>
    <property type="match status" value="1"/>
</dbReference>
<evidence type="ECO:0000256" key="7">
    <source>
        <dbReference type="ARBA" id="ARBA00022741"/>
    </source>
</evidence>
<keyword evidence="4 13" id="KW-0963">Cytoplasm</keyword>
<dbReference type="InterPro" id="IPR015803">
    <property type="entry name" value="Cys-tRNA-ligase"/>
</dbReference>
<dbReference type="GO" id="GO:0008270">
    <property type="term" value="F:zinc ion binding"/>
    <property type="evidence" value="ECO:0007669"/>
    <property type="project" value="UniProtKB-UniRule"/>
</dbReference>
<dbReference type="InterPro" id="IPR024909">
    <property type="entry name" value="Cys-tRNA/MSH_ligase"/>
</dbReference>
<evidence type="ECO:0000256" key="9">
    <source>
        <dbReference type="ARBA" id="ARBA00022840"/>
    </source>
</evidence>
<dbReference type="PANTHER" id="PTHR10890">
    <property type="entry name" value="CYSTEINYL-TRNA SYNTHETASE"/>
    <property type="match status" value="1"/>
</dbReference>
<evidence type="ECO:0000256" key="11">
    <source>
        <dbReference type="ARBA" id="ARBA00023146"/>
    </source>
</evidence>
<organism evidence="15">
    <name type="scientific">uncultured Chthoniobacterales bacterium</name>
    <dbReference type="NCBI Taxonomy" id="1836801"/>
    <lineage>
        <taxon>Bacteria</taxon>
        <taxon>Pseudomonadati</taxon>
        <taxon>Verrucomicrobiota</taxon>
        <taxon>Spartobacteria</taxon>
        <taxon>Chthoniobacterales</taxon>
        <taxon>environmental samples</taxon>
    </lineage>
</organism>
<evidence type="ECO:0000256" key="10">
    <source>
        <dbReference type="ARBA" id="ARBA00022917"/>
    </source>
</evidence>
<dbReference type="InterPro" id="IPR014729">
    <property type="entry name" value="Rossmann-like_a/b/a_fold"/>
</dbReference>
<dbReference type="SUPFAM" id="SSF47323">
    <property type="entry name" value="Anticodon-binding domain of a subclass of class I aminoacyl-tRNA synthetases"/>
    <property type="match status" value="1"/>
</dbReference>
<dbReference type="InterPro" id="IPR032678">
    <property type="entry name" value="tRNA-synt_1_cat_dom"/>
</dbReference>
<dbReference type="PANTHER" id="PTHR10890:SF3">
    <property type="entry name" value="CYSTEINE--TRNA LIGASE, CYTOPLASMIC"/>
    <property type="match status" value="1"/>
</dbReference>
<keyword evidence="10 13" id="KW-0648">Protein biosynthesis</keyword>
<evidence type="ECO:0000256" key="13">
    <source>
        <dbReference type="HAMAP-Rule" id="MF_00041"/>
    </source>
</evidence>
<feature type="domain" description="Cysteinyl-tRNA synthetase class Ia DALR" evidence="14">
    <location>
        <begin position="357"/>
        <end position="421"/>
    </location>
</feature>
<dbReference type="HAMAP" id="MF_00041">
    <property type="entry name" value="Cys_tRNA_synth"/>
    <property type="match status" value="1"/>
</dbReference>
<sequence length="471" mass="53511">MSLRFFNTYSRAPEEFRPIAADGRTVKMYTCGPTVYSYAHIGNFRAYLFEDLLQRHLELRGFKVQRVMNITDVDDKTIRGCQEAGVPLAQFTEPFTEAFFDDLAALRIKRADNYPRATEEQHVAAMIAMIGTLIERGLAYQAEDKSVYFRIKNFAEYGRLAHFNLDELQSTGRVKNDEYEKESVGDFALWKAWDEADGPVRWDSPWGSGRPGWHIECSAMATQLLGEQLDIHCGGVDNIFPHHEAEIAQTEGVTGKQFVRYWMHCAHLQVDAQKMSKSLGNFYTLRDVLAKGYTGREVRYALMRVHYRAPLNFTWEGMDEARQALGRIDEWVARLRAKAAEENVERRTSNAEGRTEAFEEALDDDLNISAALGFLFETIRQTNRALDGGTLDAAAARGWLEWWNRIDTVLALTGEDTSVPANITALGEARAQARLAKEWRKSDELRDELAALGWEIRDTKDGQKITKRGGA</sequence>
<dbReference type="EC" id="6.1.1.16" evidence="13"/>
<evidence type="ECO:0000256" key="3">
    <source>
        <dbReference type="ARBA" id="ARBA00011245"/>
    </source>
</evidence>
<dbReference type="Pfam" id="PF01406">
    <property type="entry name" value="tRNA-synt_1e"/>
    <property type="match status" value="1"/>
</dbReference>
<dbReference type="InterPro" id="IPR009080">
    <property type="entry name" value="tRNAsynth_Ia_anticodon-bd"/>
</dbReference>
<dbReference type="PRINTS" id="PR00983">
    <property type="entry name" value="TRNASYNTHCYS"/>
</dbReference>
<evidence type="ECO:0000256" key="1">
    <source>
        <dbReference type="ARBA" id="ARBA00004496"/>
    </source>
</evidence>
<proteinExistence type="inferred from homology"/>
<dbReference type="GO" id="GO:0004817">
    <property type="term" value="F:cysteine-tRNA ligase activity"/>
    <property type="evidence" value="ECO:0007669"/>
    <property type="project" value="UniProtKB-UniRule"/>
</dbReference>
<evidence type="ECO:0000256" key="12">
    <source>
        <dbReference type="ARBA" id="ARBA00047398"/>
    </source>
</evidence>
<protein>
    <recommendedName>
        <fullName evidence="13">Cysteine--tRNA ligase</fullName>
        <ecNumber evidence="13">6.1.1.16</ecNumber>
    </recommendedName>
    <alternativeName>
        <fullName evidence="13">Cysteinyl-tRNA synthetase</fullName>
        <shortName evidence="13">CysRS</shortName>
    </alternativeName>
</protein>
<keyword evidence="5 13" id="KW-0436">Ligase</keyword>
<feature type="short sequence motif" description="'KMSKS' region" evidence="13">
    <location>
        <begin position="274"/>
        <end position="278"/>
    </location>
</feature>
<feature type="short sequence motif" description="'HIGH' region" evidence="13">
    <location>
        <begin position="33"/>
        <end position="43"/>
    </location>
</feature>
<feature type="binding site" evidence="13">
    <location>
        <position position="31"/>
    </location>
    <ligand>
        <name>Zn(2+)</name>
        <dbReference type="ChEBI" id="CHEBI:29105"/>
    </ligand>
</feature>
<comment type="subcellular location">
    <subcellularLocation>
        <location evidence="1 13">Cytoplasm</location>
    </subcellularLocation>
</comment>
<dbReference type="AlphaFoldDB" id="A0A6J4H4R3"/>
<gene>
    <name evidence="13" type="primary">cysS</name>
    <name evidence="15" type="ORF">AVDCRST_MAG42-89</name>
</gene>
<dbReference type="InterPro" id="IPR056411">
    <property type="entry name" value="CysS_C"/>
</dbReference>